<gene>
    <name evidence="2" type="ORF">SAMN05444354_11214</name>
</gene>
<dbReference type="RefSeq" id="WP_075008476.1">
    <property type="nucleotide sequence ID" value="NZ_FOAP01000012.1"/>
</dbReference>
<sequence>MKKLVAAGLLGVIAVLGTGCSDACEKTGNAMEDRYKDCGIDYSDGDGNAETDTECTDEAAEADKQVAECIERASCDAMRDGSYLSQC</sequence>
<evidence type="ECO:0000313" key="2">
    <source>
        <dbReference type="EMBL" id="SEM12999.1"/>
    </source>
</evidence>
<evidence type="ECO:0000313" key="3">
    <source>
        <dbReference type="Proteomes" id="UP000182719"/>
    </source>
</evidence>
<keyword evidence="3" id="KW-1185">Reference proteome</keyword>
<feature type="signal peptide" evidence="1">
    <location>
        <begin position="1"/>
        <end position="23"/>
    </location>
</feature>
<keyword evidence="1" id="KW-0732">Signal</keyword>
<dbReference type="EMBL" id="FOAP01000012">
    <property type="protein sequence ID" value="SEM12999.1"/>
    <property type="molecule type" value="Genomic_DNA"/>
</dbReference>
<accession>A0A1H7VVV4</accession>
<evidence type="ECO:0008006" key="4">
    <source>
        <dbReference type="Google" id="ProtNLM"/>
    </source>
</evidence>
<dbReference type="PROSITE" id="PS51257">
    <property type="entry name" value="PROKAR_LIPOPROTEIN"/>
    <property type="match status" value="1"/>
</dbReference>
<dbReference type="OrthoDB" id="9945854at2"/>
<organism evidence="2 3">
    <name type="scientific">Stigmatella aurantiaca</name>
    <dbReference type="NCBI Taxonomy" id="41"/>
    <lineage>
        <taxon>Bacteria</taxon>
        <taxon>Pseudomonadati</taxon>
        <taxon>Myxococcota</taxon>
        <taxon>Myxococcia</taxon>
        <taxon>Myxococcales</taxon>
        <taxon>Cystobacterineae</taxon>
        <taxon>Archangiaceae</taxon>
        <taxon>Stigmatella</taxon>
    </lineage>
</organism>
<dbReference type="AlphaFoldDB" id="A0A1H7VVV4"/>
<proteinExistence type="predicted"/>
<protein>
    <recommendedName>
        <fullName evidence="4">Lipoprotein</fullName>
    </recommendedName>
</protein>
<dbReference type="Proteomes" id="UP000182719">
    <property type="component" value="Unassembled WGS sequence"/>
</dbReference>
<feature type="chain" id="PRO_5010198344" description="Lipoprotein" evidence="1">
    <location>
        <begin position="24"/>
        <end position="87"/>
    </location>
</feature>
<evidence type="ECO:0000256" key="1">
    <source>
        <dbReference type="SAM" id="SignalP"/>
    </source>
</evidence>
<reference evidence="3" key="1">
    <citation type="submission" date="2016-10" db="EMBL/GenBank/DDBJ databases">
        <authorList>
            <person name="Varghese N."/>
            <person name="Submissions S."/>
        </authorList>
    </citation>
    <scope>NUCLEOTIDE SEQUENCE [LARGE SCALE GENOMIC DNA]</scope>
    <source>
        <strain evidence="3">DSM 17044</strain>
    </source>
</reference>
<name>A0A1H7VVV4_STIAU</name>